<gene>
    <name evidence="1" type="ORF">TSPGSL018_14245</name>
</gene>
<sequence length="38" mass="4430">RPKSNLPMSFPTCKSKEVTERKGWLFRKAYGHLPADPR</sequence>
<protein>
    <submittedName>
        <fullName evidence="1">Uncharacterized protein</fullName>
    </submittedName>
</protein>
<organism evidence="1">
    <name type="scientific">Tetraselmis sp. GSL018</name>
    <dbReference type="NCBI Taxonomy" id="582737"/>
    <lineage>
        <taxon>Eukaryota</taxon>
        <taxon>Viridiplantae</taxon>
        <taxon>Chlorophyta</taxon>
        <taxon>core chlorophytes</taxon>
        <taxon>Chlorodendrophyceae</taxon>
        <taxon>Chlorodendrales</taxon>
        <taxon>Chlorodendraceae</taxon>
        <taxon>Tetraselmis</taxon>
    </lineage>
</organism>
<dbReference type="EMBL" id="GBEZ01006594">
    <property type="protein sequence ID" value="JAC78815.1"/>
    <property type="molecule type" value="Transcribed_RNA"/>
</dbReference>
<dbReference type="AlphaFoldDB" id="A0A061S7D6"/>
<name>A0A061S7D6_9CHLO</name>
<proteinExistence type="predicted"/>
<reference evidence="1" key="1">
    <citation type="submission" date="2014-05" db="EMBL/GenBank/DDBJ databases">
        <title>The transcriptome of the halophilic microalga Tetraselmis sp. GSL018 isolated from the Great Salt Lake, Utah.</title>
        <authorList>
            <person name="Jinkerson R.E."/>
            <person name="D'Adamo S."/>
            <person name="Posewitz M.C."/>
        </authorList>
    </citation>
    <scope>NUCLEOTIDE SEQUENCE</scope>
    <source>
        <strain evidence="1">GSL018</strain>
    </source>
</reference>
<feature type="non-terminal residue" evidence="1">
    <location>
        <position position="1"/>
    </location>
</feature>
<accession>A0A061S7D6</accession>
<evidence type="ECO:0000313" key="1">
    <source>
        <dbReference type="EMBL" id="JAC78815.1"/>
    </source>
</evidence>